<comment type="subunit">
    <text evidence="3 13">Monomer.</text>
</comment>
<keyword evidence="11 13" id="KW-0998">Cell outer membrane</keyword>
<reference evidence="15 16" key="1">
    <citation type="submission" date="2024-02" db="EMBL/GenBank/DDBJ databases">
        <title>Bacteria isolated from the canopy kelp, Nereocystis luetkeana.</title>
        <authorList>
            <person name="Pfister C.A."/>
            <person name="Younker I.T."/>
            <person name="Light S.H."/>
        </authorList>
    </citation>
    <scope>NUCLEOTIDE SEQUENCE [LARGE SCALE GENOMIC DNA]</scope>
    <source>
        <strain evidence="15 16">TI.4.07</strain>
    </source>
</reference>
<evidence type="ECO:0000313" key="16">
    <source>
        <dbReference type="Proteomes" id="UP001379949"/>
    </source>
</evidence>
<keyword evidence="12 13" id="KW-0449">Lipoprotein</keyword>
<comment type="subcellular location">
    <subcellularLocation>
        <location evidence="1 13">Cell outer membrane</location>
        <topology evidence="1 13">Lipid-anchor</topology>
    </subcellularLocation>
</comment>
<evidence type="ECO:0000256" key="10">
    <source>
        <dbReference type="ARBA" id="ARBA00023186"/>
    </source>
</evidence>
<keyword evidence="6 13" id="KW-0732">Signal</keyword>
<dbReference type="HAMAP" id="MF_00233">
    <property type="entry name" value="LolB"/>
    <property type="match status" value="1"/>
</dbReference>
<comment type="caution">
    <text evidence="15">The sequence shown here is derived from an EMBL/GenBank/DDBJ whole genome shotgun (WGS) entry which is preliminary data.</text>
</comment>
<comment type="similarity">
    <text evidence="2 13">Belongs to the LolB family.</text>
</comment>
<evidence type="ECO:0000256" key="7">
    <source>
        <dbReference type="ARBA" id="ARBA00022927"/>
    </source>
</evidence>
<dbReference type="EMBL" id="JBAKAR010000023">
    <property type="protein sequence ID" value="MEL0614893.1"/>
    <property type="molecule type" value="Genomic_DNA"/>
</dbReference>
<keyword evidence="5 13" id="KW-0813">Transport</keyword>
<evidence type="ECO:0000313" key="15">
    <source>
        <dbReference type="EMBL" id="MEL0614893.1"/>
    </source>
</evidence>
<protein>
    <recommendedName>
        <fullName evidence="4 13">Outer-membrane lipoprotein LolB</fullName>
    </recommendedName>
</protein>
<dbReference type="Gene3D" id="2.50.20.10">
    <property type="entry name" value="Lipoprotein localisation LolA/LolB/LppX"/>
    <property type="match status" value="1"/>
</dbReference>
<dbReference type="CDD" id="cd16326">
    <property type="entry name" value="LolB"/>
    <property type="match status" value="1"/>
</dbReference>
<name>A0ABU9GAS5_9GAMM</name>
<sequence>MMFFRVTLLALLTTLVAACTSQPQVQTPPPSSVSTIKQWEAEGRVGIRTEDDAVSGNFNWQHSPNTFDLRIYGPFGQGSTELSKSKDGKVVLAYEDQKVEGYDAEQLLKQRLGWQFPVRQVTYWIRGLPYPNTPSTIKKSQNSELPEEITQDGWTISYQKFSDIRGLSLPQKMQVSRPPYRVNLIITQWTIQ</sequence>
<evidence type="ECO:0000256" key="14">
    <source>
        <dbReference type="SAM" id="SignalP"/>
    </source>
</evidence>
<proteinExistence type="inferred from homology"/>
<gene>
    <name evidence="13 15" type="primary">lolB</name>
    <name evidence="15" type="ORF">V6242_17205</name>
</gene>
<keyword evidence="10 13" id="KW-0143">Chaperone</keyword>
<dbReference type="RefSeq" id="WP_341565174.1">
    <property type="nucleotide sequence ID" value="NZ_JBAKAQ010000007.1"/>
</dbReference>
<evidence type="ECO:0000256" key="6">
    <source>
        <dbReference type="ARBA" id="ARBA00022729"/>
    </source>
</evidence>
<dbReference type="PROSITE" id="PS51257">
    <property type="entry name" value="PROKAR_LIPOPROTEIN"/>
    <property type="match status" value="1"/>
</dbReference>
<evidence type="ECO:0000256" key="13">
    <source>
        <dbReference type="HAMAP-Rule" id="MF_00233"/>
    </source>
</evidence>
<evidence type="ECO:0000256" key="1">
    <source>
        <dbReference type="ARBA" id="ARBA00004459"/>
    </source>
</evidence>
<dbReference type="SUPFAM" id="SSF89392">
    <property type="entry name" value="Prokaryotic lipoproteins and lipoprotein localization factors"/>
    <property type="match status" value="1"/>
</dbReference>
<dbReference type="InterPro" id="IPR029046">
    <property type="entry name" value="LolA/LolB/LppX"/>
</dbReference>
<dbReference type="Pfam" id="PF03550">
    <property type="entry name" value="LolB"/>
    <property type="match status" value="1"/>
</dbReference>
<keyword evidence="7 13" id="KW-0653">Protein transport</keyword>
<evidence type="ECO:0000256" key="12">
    <source>
        <dbReference type="ARBA" id="ARBA00023288"/>
    </source>
</evidence>
<evidence type="ECO:0000256" key="9">
    <source>
        <dbReference type="ARBA" id="ARBA00023139"/>
    </source>
</evidence>
<feature type="signal peptide" evidence="14">
    <location>
        <begin position="1"/>
        <end position="18"/>
    </location>
</feature>
<keyword evidence="8 13" id="KW-0472">Membrane</keyword>
<evidence type="ECO:0000256" key="3">
    <source>
        <dbReference type="ARBA" id="ARBA00011245"/>
    </source>
</evidence>
<dbReference type="Proteomes" id="UP001379949">
    <property type="component" value="Unassembled WGS sequence"/>
</dbReference>
<keyword evidence="9 13" id="KW-0564">Palmitate</keyword>
<dbReference type="InterPro" id="IPR004565">
    <property type="entry name" value="OM_lipoprot_LolB"/>
</dbReference>
<evidence type="ECO:0000256" key="8">
    <source>
        <dbReference type="ARBA" id="ARBA00023136"/>
    </source>
</evidence>
<comment type="function">
    <text evidence="13">Plays a critical role in the incorporation of lipoproteins in the outer membrane after they are released by the LolA protein.</text>
</comment>
<evidence type="ECO:0000256" key="11">
    <source>
        <dbReference type="ARBA" id="ARBA00023237"/>
    </source>
</evidence>
<accession>A0ABU9GAS5</accession>
<dbReference type="NCBIfam" id="TIGR00548">
    <property type="entry name" value="lolB"/>
    <property type="match status" value="1"/>
</dbReference>
<keyword evidence="16" id="KW-1185">Reference proteome</keyword>
<organism evidence="15 16">
    <name type="scientific">Marinomonas arenicola</name>
    <dbReference type="NCBI Taxonomy" id="569601"/>
    <lineage>
        <taxon>Bacteria</taxon>
        <taxon>Pseudomonadati</taxon>
        <taxon>Pseudomonadota</taxon>
        <taxon>Gammaproteobacteria</taxon>
        <taxon>Oceanospirillales</taxon>
        <taxon>Oceanospirillaceae</taxon>
        <taxon>Marinomonas</taxon>
    </lineage>
</organism>
<evidence type="ECO:0000256" key="4">
    <source>
        <dbReference type="ARBA" id="ARBA00016202"/>
    </source>
</evidence>
<feature type="chain" id="PRO_5045058893" description="Outer-membrane lipoprotein LolB" evidence="14">
    <location>
        <begin position="19"/>
        <end position="192"/>
    </location>
</feature>
<evidence type="ECO:0000256" key="2">
    <source>
        <dbReference type="ARBA" id="ARBA00009696"/>
    </source>
</evidence>
<evidence type="ECO:0000256" key="5">
    <source>
        <dbReference type="ARBA" id="ARBA00022448"/>
    </source>
</evidence>